<dbReference type="PANTHER" id="PTHR30137:SF8">
    <property type="entry name" value="BLR5498 PROTEIN"/>
    <property type="match status" value="1"/>
</dbReference>
<dbReference type="RefSeq" id="WP_076823054.1">
    <property type="nucleotide sequence ID" value="NZ_MOMC01000146.1"/>
</dbReference>
<keyword evidence="1" id="KW-0560">Oxidoreductase</keyword>
<feature type="domain" description="Luciferase-like" evidence="3">
    <location>
        <begin position="17"/>
        <end position="327"/>
    </location>
</feature>
<organism evidence="4 5">
    <name type="scientific">Pseudofrankia asymbiotica</name>
    <dbReference type="NCBI Taxonomy" id="1834516"/>
    <lineage>
        <taxon>Bacteria</taxon>
        <taxon>Bacillati</taxon>
        <taxon>Actinomycetota</taxon>
        <taxon>Actinomycetes</taxon>
        <taxon>Frankiales</taxon>
        <taxon>Frankiaceae</taxon>
        <taxon>Pseudofrankia</taxon>
    </lineage>
</organism>
<dbReference type="STRING" id="1834516.BL253_37780"/>
<dbReference type="Gene3D" id="3.20.20.30">
    <property type="entry name" value="Luciferase-like domain"/>
    <property type="match status" value="1"/>
</dbReference>
<name>A0A1V2HYR9_9ACTN</name>
<evidence type="ECO:0000313" key="4">
    <source>
        <dbReference type="EMBL" id="ONH21815.1"/>
    </source>
</evidence>
<gene>
    <name evidence="4" type="ORF">BL253_37780</name>
</gene>
<proteinExistence type="predicted"/>
<keyword evidence="5" id="KW-1185">Reference proteome</keyword>
<dbReference type="GO" id="GO:0004497">
    <property type="term" value="F:monooxygenase activity"/>
    <property type="evidence" value="ECO:0007669"/>
    <property type="project" value="UniProtKB-KW"/>
</dbReference>
<evidence type="ECO:0000259" key="3">
    <source>
        <dbReference type="Pfam" id="PF00296"/>
    </source>
</evidence>
<keyword evidence="2" id="KW-0503">Monooxygenase</keyword>
<dbReference type="Pfam" id="PF00296">
    <property type="entry name" value="Bac_luciferase"/>
    <property type="match status" value="1"/>
</dbReference>
<dbReference type="GO" id="GO:0016705">
    <property type="term" value="F:oxidoreductase activity, acting on paired donors, with incorporation or reduction of molecular oxygen"/>
    <property type="evidence" value="ECO:0007669"/>
    <property type="project" value="InterPro"/>
</dbReference>
<evidence type="ECO:0000313" key="5">
    <source>
        <dbReference type="Proteomes" id="UP000188929"/>
    </source>
</evidence>
<dbReference type="AlphaFoldDB" id="A0A1V2HYR9"/>
<accession>A0A1V2HYR9</accession>
<dbReference type="InterPro" id="IPR036661">
    <property type="entry name" value="Luciferase-like_sf"/>
</dbReference>
<evidence type="ECO:0000256" key="2">
    <source>
        <dbReference type="ARBA" id="ARBA00023033"/>
    </source>
</evidence>
<dbReference type="PANTHER" id="PTHR30137">
    <property type="entry name" value="LUCIFERASE-LIKE MONOOXYGENASE"/>
    <property type="match status" value="1"/>
</dbReference>
<dbReference type="SUPFAM" id="SSF51679">
    <property type="entry name" value="Bacterial luciferase-like"/>
    <property type="match status" value="1"/>
</dbReference>
<dbReference type="InterPro" id="IPR050766">
    <property type="entry name" value="Bact_Lucif_Oxidored"/>
</dbReference>
<protein>
    <submittedName>
        <fullName evidence="4">Luciferase</fullName>
    </submittedName>
</protein>
<dbReference type="InterPro" id="IPR011251">
    <property type="entry name" value="Luciferase-like_dom"/>
</dbReference>
<dbReference type="GO" id="GO:0005829">
    <property type="term" value="C:cytosol"/>
    <property type="evidence" value="ECO:0007669"/>
    <property type="project" value="TreeGrafter"/>
</dbReference>
<dbReference type="EMBL" id="MOMC01000146">
    <property type="protein sequence ID" value="ONH21815.1"/>
    <property type="molecule type" value="Genomic_DNA"/>
</dbReference>
<dbReference type="Proteomes" id="UP000188929">
    <property type="component" value="Unassembled WGS sequence"/>
</dbReference>
<reference evidence="5" key="1">
    <citation type="submission" date="2016-10" db="EMBL/GenBank/DDBJ databases">
        <title>Frankia sp. NRRL B-16386 Genome sequencing.</title>
        <authorList>
            <person name="Ghodhbane-Gtari F."/>
            <person name="Swanson E."/>
            <person name="Gueddou A."/>
            <person name="Hezbri K."/>
            <person name="Ktari K."/>
            <person name="Nouioui I."/>
            <person name="Morris K."/>
            <person name="Simpson S."/>
            <person name="Abebe-Akele F."/>
            <person name="Thomas K."/>
            <person name="Gtari M."/>
            <person name="Tisa L.S."/>
        </authorList>
    </citation>
    <scope>NUCLEOTIDE SEQUENCE [LARGE SCALE GENOMIC DNA]</scope>
    <source>
        <strain evidence="5">NRRL B-16386</strain>
    </source>
</reference>
<evidence type="ECO:0000256" key="1">
    <source>
        <dbReference type="ARBA" id="ARBA00023002"/>
    </source>
</evidence>
<comment type="caution">
    <text evidence="4">The sequence shown here is derived from an EMBL/GenBank/DDBJ whole genome shotgun (WGS) entry which is preliminary data.</text>
</comment>
<sequence length="377" mass="41901">MEFGIFNSLYLPKRLSEADPVGAEHSRLMDEVTWTRAADRSGFKYTWATEHHFLEEYSHLSANEVFLAYVAGTTSNIHIGSGIMNITPPVNHPARIAERAAMLDHLSGGRFELGMGRGSSSTEQRGFGIEDPALTKLMFDEVVAELPKMWKDEPYSHEGRFFTMPERNVLPKPYTRPHPPLWVAAGNPSTFEKAARMGLGVLCFANSSPDELAPLIELYKKNIDKAEPVGGYVNNNIMVTSQMLCLEDGARARQIATDITMSYQHTLVYRYLDTFPKPDWVPTWPATLPEPTVEVLELGVRAGTILIGDPEECERAVQTYVNIGADQLVFGMLSTTMPVDVAVEAVETFGRHVLPKFDTDPVHSTTRQREAQLGSAA</sequence>
<dbReference type="OrthoDB" id="7903015at2"/>